<accession>A0ABN6JVM5</accession>
<dbReference type="RefSeq" id="WP_229517140.1">
    <property type="nucleotide sequence ID" value="NZ_AP024958.1"/>
</dbReference>
<gene>
    <name evidence="2" type="ORF">PTKU64_86820</name>
</gene>
<sequence>MRRLCIALVLATCVSSSARADEFDAQDNDNAFRQCVAQSARSTGSMLVFQILQNACLKATTLSASALDASARRLL</sequence>
<keyword evidence="1" id="KW-0732">Signal</keyword>
<evidence type="ECO:0000313" key="2">
    <source>
        <dbReference type="EMBL" id="BCZ85007.1"/>
    </source>
</evidence>
<organism evidence="2 3">
    <name type="scientific">Paraburkholderia terrae</name>
    <dbReference type="NCBI Taxonomy" id="311230"/>
    <lineage>
        <taxon>Bacteria</taxon>
        <taxon>Pseudomonadati</taxon>
        <taxon>Pseudomonadota</taxon>
        <taxon>Betaproteobacteria</taxon>
        <taxon>Burkholderiales</taxon>
        <taxon>Burkholderiaceae</taxon>
        <taxon>Paraburkholderia</taxon>
    </lineage>
</organism>
<feature type="chain" id="PRO_5046765643" evidence="1">
    <location>
        <begin position="21"/>
        <end position="75"/>
    </location>
</feature>
<reference evidence="2 3" key="1">
    <citation type="journal article" date="2022" name="Front. Microbiol.">
        <title>Identification and characterization of a novel class of self-sufficient cytochrome P450 hydroxylase involved in cyclohexanecarboxylate degradation in Paraburkholderia terrae strain KU-64.</title>
        <authorList>
            <person name="Yamamoto T."/>
            <person name="Hasegawa Y."/>
            <person name="Iwaki H."/>
        </authorList>
    </citation>
    <scope>NUCLEOTIDE SEQUENCE [LARGE SCALE GENOMIC DNA]</scope>
    <source>
        <strain evidence="2 3">KU-64</strain>
    </source>
</reference>
<name>A0ABN6JVM5_9BURK</name>
<dbReference type="Proteomes" id="UP001319874">
    <property type="component" value="Chromosome 4"/>
</dbReference>
<protein>
    <submittedName>
        <fullName evidence="2">Uncharacterized protein</fullName>
    </submittedName>
</protein>
<evidence type="ECO:0000313" key="3">
    <source>
        <dbReference type="Proteomes" id="UP001319874"/>
    </source>
</evidence>
<keyword evidence="3" id="KW-1185">Reference proteome</keyword>
<dbReference type="EMBL" id="AP024958">
    <property type="protein sequence ID" value="BCZ85007.1"/>
    <property type="molecule type" value="Genomic_DNA"/>
</dbReference>
<proteinExistence type="predicted"/>
<feature type="signal peptide" evidence="1">
    <location>
        <begin position="1"/>
        <end position="20"/>
    </location>
</feature>
<evidence type="ECO:0000256" key="1">
    <source>
        <dbReference type="SAM" id="SignalP"/>
    </source>
</evidence>